<keyword evidence="13" id="KW-0460">Magnesium</keyword>
<dbReference type="SUPFAM" id="SSF56214">
    <property type="entry name" value="4'-phosphopantetheinyl transferase"/>
    <property type="match status" value="1"/>
</dbReference>
<evidence type="ECO:0000256" key="4">
    <source>
        <dbReference type="ARBA" id="ARBA00011503"/>
    </source>
</evidence>
<dbReference type="PANTHER" id="PTHR38096:SF1">
    <property type="entry name" value="ENTEROBACTIN SYNTHASE COMPONENT D"/>
    <property type="match status" value="1"/>
</dbReference>
<evidence type="ECO:0000256" key="2">
    <source>
        <dbReference type="ARBA" id="ARBA00004993"/>
    </source>
</evidence>
<keyword evidence="13" id="KW-0479">Metal-binding</keyword>
<comment type="subunit">
    <text evidence="4">EntB, EntD, EntE, and EntF form a multienzyme complex called enterobactin synthase.</text>
</comment>
<comment type="function">
    <text evidence="1">Involved in the biosynthesis of the siderophore enterobactin (enterochelin), which is a macrocyclic trimeric lactone of N-(2,3-dihydroxybenzoyl)-serine. The serine trilactone serves as a scaffolding for the three catechol functionalities that provide hexadentate coordination for the tightly ligated iron(2+) atoms. Plays an essential role in the assembly of the enterobactin by catalyzing the transfer of the 4'-phosphopantetheine (Ppant) moiety from coenzyme A to the apo-domains of both EntB (ArCP domain) and EntF (PCP domain) to yield their holo-forms which make them competent for the activation of 2,3-dihydroxybenzoate (DHB) and L-serine, respectively.</text>
</comment>
<evidence type="ECO:0000256" key="7">
    <source>
        <dbReference type="ARBA" id="ARBA00023191"/>
    </source>
</evidence>
<keyword evidence="7" id="KW-0259">Enterobactin biosynthesis</keyword>
<dbReference type="AlphaFoldDB" id="A0A422R159"/>
<evidence type="ECO:0000256" key="11">
    <source>
        <dbReference type="ARBA" id="ARBA00049191"/>
    </source>
</evidence>
<feature type="domain" description="4'-phosphopantetheinyl transferase" evidence="14">
    <location>
        <begin position="104"/>
        <end position="168"/>
    </location>
</feature>
<dbReference type="EMBL" id="PXNQ02000001">
    <property type="protein sequence ID" value="RNF35946.1"/>
    <property type="molecule type" value="Genomic_DNA"/>
</dbReference>
<organism evidence="16 17">
    <name type="scientific">Paracoccus methylarcula</name>
    <dbReference type="NCBI Taxonomy" id="72022"/>
    <lineage>
        <taxon>Bacteria</taxon>
        <taxon>Pseudomonadati</taxon>
        <taxon>Pseudomonadota</taxon>
        <taxon>Alphaproteobacteria</taxon>
        <taxon>Rhodobacterales</taxon>
        <taxon>Paracoccaceae</taxon>
        <taxon>Paracoccus</taxon>
    </lineage>
</organism>
<keyword evidence="6 16" id="KW-0808">Transferase</keyword>
<reference evidence="16" key="1">
    <citation type="submission" date="2018-05" db="EMBL/GenBank/DDBJ databases">
        <title>Reclassification of Methylarcula marina and Methylarcula terricola as Paracoccus methylarcula sp.nov., comb.nov. and Paracoccus terricola comb.nov.</title>
        <authorList>
            <person name="Shmareva M.N."/>
            <person name="Doronina N.V."/>
            <person name="Vasilenko O.V."/>
            <person name="Tarlachkov S.V."/>
            <person name="Trotsenko Y.A."/>
        </authorList>
    </citation>
    <scope>NUCLEOTIDE SEQUENCE [LARGE SCALE GENOMIC DNA]</scope>
    <source>
        <strain evidence="16">VKM B-2159</strain>
    </source>
</reference>
<evidence type="ECO:0000256" key="10">
    <source>
        <dbReference type="ARBA" id="ARBA00049176"/>
    </source>
</evidence>
<feature type="binding site" evidence="12">
    <location>
        <begin position="85"/>
        <end position="86"/>
    </location>
    <ligand>
        <name>CoA</name>
        <dbReference type="ChEBI" id="CHEBI:57287"/>
    </ligand>
</feature>
<evidence type="ECO:0000313" key="16">
    <source>
        <dbReference type="EMBL" id="RNF35946.1"/>
    </source>
</evidence>
<evidence type="ECO:0000256" key="9">
    <source>
        <dbReference type="ARBA" id="ARBA00031996"/>
    </source>
</evidence>
<feature type="binding site" evidence="12">
    <location>
        <position position="49"/>
    </location>
    <ligand>
        <name>CoA</name>
        <dbReference type="ChEBI" id="CHEBI:57287"/>
    </ligand>
</feature>
<gene>
    <name evidence="16" type="ORF">A7A09_000580</name>
</gene>
<accession>A0A422R159</accession>
<evidence type="ECO:0000256" key="5">
    <source>
        <dbReference type="ARBA" id="ARBA00019087"/>
    </source>
</evidence>
<feature type="binding site" evidence="13">
    <location>
        <position position="107"/>
    </location>
    <ligand>
        <name>Mg(2+)</name>
        <dbReference type="ChEBI" id="CHEBI:18420"/>
    </ligand>
</feature>
<dbReference type="GO" id="GO:0000287">
    <property type="term" value="F:magnesium ion binding"/>
    <property type="evidence" value="ECO:0007669"/>
    <property type="project" value="InterPro"/>
</dbReference>
<dbReference type="PRINTS" id="PR01399">
    <property type="entry name" value="ENTSNTHTASED"/>
</dbReference>
<evidence type="ECO:0000256" key="1">
    <source>
        <dbReference type="ARBA" id="ARBA00003937"/>
    </source>
</evidence>
<proteinExistence type="inferred from homology"/>
<comment type="cofactor">
    <cofactor evidence="13">
        <name>Mg(2+)</name>
        <dbReference type="ChEBI" id="CHEBI:18420"/>
    </cofactor>
</comment>
<dbReference type="Proteomes" id="UP000238137">
    <property type="component" value="Unassembled WGS sequence"/>
</dbReference>
<comment type="catalytic activity">
    <reaction evidence="10">
        <text>apo-[aryl-carrier protein] + CoA = holo-[aryl-carrier protein] + adenosine 3',5'-bisphosphate + H(+)</text>
        <dbReference type="Rhea" id="RHEA:48404"/>
        <dbReference type="Rhea" id="RHEA-COMP:15903"/>
        <dbReference type="Rhea" id="RHEA-COMP:17557"/>
        <dbReference type="ChEBI" id="CHEBI:15378"/>
        <dbReference type="ChEBI" id="CHEBI:29999"/>
        <dbReference type="ChEBI" id="CHEBI:57287"/>
        <dbReference type="ChEBI" id="CHEBI:58343"/>
        <dbReference type="ChEBI" id="CHEBI:64479"/>
    </reaction>
</comment>
<sequence>MVGPDPRTPRRVTGLTLALRQVGGETGMPLPAAIAAARPPRRVEYVAGRMAAQVALHRLTGQAALVGMGPDRLPVWPEGIIGSISHNRQNAVALAACARRYHAVGVDIETLMDAVTAREVLPVLGPVGAEDPLNLTLAFSAKESLFKALYPHVGFFGFEDARFDPPCALVLTRDLSPDWPAGRRFTVNCRIGHGRVLTWVALQARNVAPPSTYRSAMVICPA</sequence>
<name>A0A422R159_9RHOB</name>
<feature type="domain" description="4'-phosphopantetheinyl transferase N-terminal" evidence="15">
    <location>
        <begin position="32"/>
        <end position="96"/>
    </location>
</feature>
<protein>
    <recommendedName>
        <fullName evidence="5">Enterobactin synthase component D</fullName>
    </recommendedName>
    <alternativeName>
        <fullName evidence="8">4'-phosphopantetheinyl transferase EntD</fullName>
    </alternativeName>
    <alternativeName>
        <fullName evidence="9">Enterochelin synthase D</fullName>
    </alternativeName>
</protein>
<dbReference type="Pfam" id="PF01648">
    <property type="entry name" value="ACPS"/>
    <property type="match status" value="1"/>
</dbReference>
<comment type="caution">
    <text evidence="16">The sequence shown here is derived from an EMBL/GenBank/DDBJ whole genome shotgun (WGS) entry which is preliminary data.</text>
</comment>
<dbReference type="GO" id="GO:0009366">
    <property type="term" value="C:enterobactin synthetase complex"/>
    <property type="evidence" value="ECO:0007669"/>
    <property type="project" value="InterPro"/>
</dbReference>
<dbReference type="InterPro" id="IPR008278">
    <property type="entry name" value="4-PPantetheinyl_Trfase_dom"/>
</dbReference>
<feature type="binding site" evidence="12">
    <location>
        <position position="41"/>
    </location>
    <ligand>
        <name>CoA</name>
        <dbReference type="ChEBI" id="CHEBI:57287"/>
    </ligand>
</feature>
<evidence type="ECO:0000259" key="15">
    <source>
        <dbReference type="Pfam" id="PF17837"/>
    </source>
</evidence>
<evidence type="ECO:0000256" key="8">
    <source>
        <dbReference type="ARBA" id="ARBA00029894"/>
    </source>
</evidence>
<keyword evidence="17" id="KW-1185">Reference proteome</keyword>
<dbReference type="InterPro" id="IPR003542">
    <property type="entry name" value="Enbac_synth_compD-like"/>
</dbReference>
<dbReference type="GO" id="GO:0008897">
    <property type="term" value="F:holo-[acyl-carrier-protein] synthase activity"/>
    <property type="evidence" value="ECO:0007669"/>
    <property type="project" value="InterPro"/>
</dbReference>
<feature type="binding site" evidence="13">
    <location>
        <position position="108"/>
    </location>
    <ligand>
        <name>Mg(2+)</name>
        <dbReference type="ChEBI" id="CHEBI:18420"/>
    </ligand>
</feature>
<feature type="binding site" evidence="12">
    <location>
        <position position="143"/>
    </location>
    <ligand>
        <name>CoA</name>
        <dbReference type="ChEBI" id="CHEBI:57287"/>
    </ligand>
</feature>
<comment type="pathway">
    <text evidence="2">Siderophore biosynthesis; enterobactin biosynthesis.</text>
</comment>
<dbReference type="GO" id="GO:0005886">
    <property type="term" value="C:plasma membrane"/>
    <property type="evidence" value="ECO:0007669"/>
    <property type="project" value="TreeGrafter"/>
</dbReference>
<comment type="catalytic activity">
    <reaction evidence="11">
        <text>apo-[peptidyl-carrier protein] + CoA = holo-[peptidyl-carrier protein] + adenosine 3',5'-bisphosphate + H(+)</text>
        <dbReference type="Rhea" id="RHEA:46228"/>
        <dbReference type="Rhea" id="RHEA-COMP:11479"/>
        <dbReference type="Rhea" id="RHEA-COMP:11480"/>
        <dbReference type="ChEBI" id="CHEBI:15378"/>
        <dbReference type="ChEBI" id="CHEBI:29999"/>
        <dbReference type="ChEBI" id="CHEBI:57287"/>
        <dbReference type="ChEBI" id="CHEBI:58343"/>
        <dbReference type="ChEBI" id="CHEBI:64479"/>
    </reaction>
</comment>
<evidence type="ECO:0000256" key="6">
    <source>
        <dbReference type="ARBA" id="ARBA00022679"/>
    </source>
</evidence>
<dbReference type="PANTHER" id="PTHR38096">
    <property type="entry name" value="ENTEROBACTIN SYNTHASE COMPONENT D"/>
    <property type="match status" value="1"/>
</dbReference>
<evidence type="ECO:0000259" key="14">
    <source>
        <dbReference type="Pfam" id="PF01648"/>
    </source>
</evidence>
<evidence type="ECO:0000313" key="17">
    <source>
        <dbReference type="Proteomes" id="UP000238137"/>
    </source>
</evidence>
<dbReference type="Pfam" id="PF17837">
    <property type="entry name" value="4PPT_N"/>
    <property type="match status" value="1"/>
</dbReference>
<evidence type="ECO:0000256" key="13">
    <source>
        <dbReference type="PIRSR" id="PIRSR603542-2"/>
    </source>
</evidence>
<dbReference type="InterPro" id="IPR041354">
    <property type="entry name" value="4PPT_N"/>
</dbReference>
<feature type="binding site" evidence="12">
    <location>
        <position position="147"/>
    </location>
    <ligand>
        <name>CoA</name>
        <dbReference type="ChEBI" id="CHEBI:57287"/>
    </ligand>
</feature>
<dbReference type="Gene3D" id="3.90.470.20">
    <property type="entry name" value="4'-phosphopantetheinyl transferase domain"/>
    <property type="match status" value="1"/>
</dbReference>
<evidence type="ECO:0000256" key="12">
    <source>
        <dbReference type="PIRSR" id="PIRSR603542-1"/>
    </source>
</evidence>
<comment type="similarity">
    <text evidence="3">Belongs to the P-Pant transferase superfamily. EntD family.</text>
</comment>
<feature type="binding site" evidence="13">
    <location>
        <position position="109"/>
    </location>
    <ligand>
        <name>Mg(2+)</name>
        <dbReference type="ChEBI" id="CHEBI:18420"/>
    </ligand>
</feature>
<feature type="binding site" evidence="12">
    <location>
        <position position="107"/>
    </location>
    <ligand>
        <name>CoA</name>
        <dbReference type="ChEBI" id="CHEBI:57287"/>
    </ligand>
</feature>
<dbReference type="InterPro" id="IPR037143">
    <property type="entry name" value="4-PPantetheinyl_Trfase_dom_sf"/>
</dbReference>
<dbReference type="GO" id="GO:0009239">
    <property type="term" value="P:enterobactin biosynthetic process"/>
    <property type="evidence" value="ECO:0007669"/>
    <property type="project" value="UniProtKB-KW"/>
</dbReference>
<evidence type="ECO:0000256" key="3">
    <source>
        <dbReference type="ARBA" id="ARBA00008342"/>
    </source>
</evidence>